<dbReference type="WBParaSite" id="L893_g10596.t1">
    <property type="protein sequence ID" value="L893_g10596.t1"/>
    <property type="gene ID" value="L893_g10596"/>
</dbReference>
<keyword evidence="6" id="KW-0009">Actin-binding</keyword>
<dbReference type="GO" id="GO:0005885">
    <property type="term" value="C:Arp2/3 protein complex"/>
    <property type="evidence" value="ECO:0007669"/>
    <property type="project" value="InterPro"/>
</dbReference>
<keyword evidence="4 10" id="KW-0853">WD repeat</keyword>
<evidence type="ECO:0000256" key="1">
    <source>
        <dbReference type="ARBA" id="ARBA00004245"/>
    </source>
</evidence>
<keyword evidence="5" id="KW-0677">Repeat</keyword>
<evidence type="ECO:0000256" key="6">
    <source>
        <dbReference type="ARBA" id="ARBA00023203"/>
    </source>
</evidence>
<dbReference type="AlphaFoldDB" id="A0A1I7XXV7"/>
<dbReference type="SUPFAM" id="SSF50978">
    <property type="entry name" value="WD40 repeat-like"/>
    <property type="match status" value="1"/>
</dbReference>
<evidence type="ECO:0000256" key="5">
    <source>
        <dbReference type="ARBA" id="ARBA00022737"/>
    </source>
</evidence>
<dbReference type="Pfam" id="PF00400">
    <property type="entry name" value="WD40"/>
    <property type="match status" value="1"/>
</dbReference>
<name>A0A1I7XXV7_9BILA</name>
<keyword evidence="3" id="KW-0963">Cytoplasm</keyword>
<evidence type="ECO:0000256" key="2">
    <source>
        <dbReference type="ARBA" id="ARBA00006260"/>
    </source>
</evidence>
<dbReference type="PANTHER" id="PTHR10709:SF2">
    <property type="entry name" value="ACTIN-RELATED PROTEIN 2_3 COMPLEX SUBUNIT"/>
    <property type="match status" value="1"/>
</dbReference>
<sequence length="433" mass="48722">MTNAQNKNPTDIKKTRYINPKKTPQFRHRFARGFRETSWSDKPDQPGGVTAPKMVGTPPVEHWNLGIGPINCHAWNKDRTQLAVSASSNEIYIFQWSGQWKQTHVLAEHDLPITGIDWAPNTNRIVSCSQDKNAFVWTFENDQWKPALVLVRISKAATSVKWSPLENKFAVGSGSKLVSVCYYEKENDWWVAKQIKKPIRSTVTCLDWHANNVLLGVGACDFKARVYSAYVKEVDEKPGPNPWGTRLPFGNLLAELPSLGWVHNVSFSPSGLRLAWVSHDSSISMVDANVNIDDISTLRTKHLPFNAVKWVSENSIVAAGHDCSPMLFSVVDNKLQFACKLDIPSESKASSVNSAFQKFRNFDRNAVNEAVNVQLKTLHQNAITQILPHSGRSDNLQKFTTCGIDGLIALWDLKATIEYCRERERALDEEHLV</sequence>
<evidence type="ECO:0000256" key="8">
    <source>
        <dbReference type="ARBA" id="ARBA00041244"/>
    </source>
</evidence>
<evidence type="ECO:0000313" key="13">
    <source>
        <dbReference type="WBParaSite" id="L893_g10596.t1"/>
    </source>
</evidence>
<organism evidence="12 13">
    <name type="scientific">Steinernema glaseri</name>
    <dbReference type="NCBI Taxonomy" id="37863"/>
    <lineage>
        <taxon>Eukaryota</taxon>
        <taxon>Metazoa</taxon>
        <taxon>Ecdysozoa</taxon>
        <taxon>Nematoda</taxon>
        <taxon>Chromadorea</taxon>
        <taxon>Rhabditida</taxon>
        <taxon>Tylenchina</taxon>
        <taxon>Panagrolaimomorpha</taxon>
        <taxon>Strongyloidoidea</taxon>
        <taxon>Steinernematidae</taxon>
        <taxon>Steinernema</taxon>
    </lineage>
</organism>
<dbReference type="GO" id="GO:0034314">
    <property type="term" value="P:Arp2/3 complex-mediated actin nucleation"/>
    <property type="evidence" value="ECO:0007669"/>
    <property type="project" value="InterPro"/>
</dbReference>
<evidence type="ECO:0000256" key="4">
    <source>
        <dbReference type="ARBA" id="ARBA00022574"/>
    </source>
</evidence>
<dbReference type="InterPro" id="IPR017383">
    <property type="entry name" value="ARPC1"/>
</dbReference>
<dbReference type="InterPro" id="IPR036322">
    <property type="entry name" value="WD40_repeat_dom_sf"/>
</dbReference>
<comment type="subcellular location">
    <subcellularLocation>
        <location evidence="1">Cytoplasm</location>
        <location evidence="1">Cytoskeleton</location>
    </subcellularLocation>
</comment>
<reference evidence="13" key="1">
    <citation type="submission" date="2016-11" db="UniProtKB">
        <authorList>
            <consortium name="WormBaseParasite"/>
        </authorList>
    </citation>
    <scope>IDENTIFICATION</scope>
</reference>
<dbReference type="PANTHER" id="PTHR10709">
    <property type="entry name" value="ACTIN-RELATED PROTEIN 2/3 COMPLEX SUBUNIT 1"/>
    <property type="match status" value="1"/>
</dbReference>
<feature type="region of interest" description="Disordered" evidence="11">
    <location>
        <begin position="1"/>
        <end position="21"/>
    </location>
</feature>
<proteinExistence type="inferred from homology"/>
<dbReference type="Proteomes" id="UP000095287">
    <property type="component" value="Unplaced"/>
</dbReference>
<evidence type="ECO:0000256" key="3">
    <source>
        <dbReference type="ARBA" id="ARBA00022490"/>
    </source>
</evidence>
<dbReference type="PROSITE" id="PS50294">
    <property type="entry name" value="WD_REPEATS_REGION"/>
    <property type="match status" value="1"/>
</dbReference>
<dbReference type="InterPro" id="IPR015943">
    <property type="entry name" value="WD40/YVTN_repeat-like_dom_sf"/>
</dbReference>
<evidence type="ECO:0000256" key="11">
    <source>
        <dbReference type="SAM" id="MobiDB-lite"/>
    </source>
</evidence>
<dbReference type="PROSITE" id="PS50082">
    <property type="entry name" value="WD_REPEATS_2"/>
    <property type="match status" value="1"/>
</dbReference>
<evidence type="ECO:0000256" key="7">
    <source>
        <dbReference type="ARBA" id="ARBA00023212"/>
    </source>
</evidence>
<evidence type="ECO:0000256" key="9">
    <source>
        <dbReference type="ARBA" id="ARBA00041789"/>
    </source>
</evidence>
<evidence type="ECO:0000256" key="10">
    <source>
        <dbReference type="PROSITE-ProRule" id="PRU00221"/>
    </source>
</evidence>
<dbReference type="GO" id="GO:0051015">
    <property type="term" value="F:actin filament binding"/>
    <property type="evidence" value="ECO:0007669"/>
    <property type="project" value="TreeGrafter"/>
</dbReference>
<dbReference type="Gene3D" id="2.130.10.10">
    <property type="entry name" value="YVTN repeat-like/Quinoprotein amine dehydrogenase"/>
    <property type="match status" value="1"/>
</dbReference>
<feature type="repeat" description="WD" evidence="10">
    <location>
        <begin position="106"/>
        <end position="141"/>
    </location>
</feature>
<comment type="similarity">
    <text evidence="2">Belongs to the WD repeat ARPC1 family.</text>
</comment>
<keyword evidence="7" id="KW-0206">Cytoskeleton</keyword>
<dbReference type="InterPro" id="IPR001680">
    <property type="entry name" value="WD40_rpt"/>
</dbReference>
<dbReference type="SMART" id="SM00320">
    <property type="entry name" value="WD40"/>
    <property type="match status" value="7"/>
</dbReference>
<protein>
    <recommendedName>
        <fullName evidence="8">Arp2/3 complex 41 kDa subunit</fullName>
    </recommendedName>
    <alternativeName>
        <fullName evidence="9">p41-ARC</fullName>
    </alternativeName>
</protein>
<accession>A0A1I7XXV7</accession>
<evidence type="ECO:0000313" key="12">
    <source>
        <dbReference type="Proteomes" id="UP000095287"/>
    </source>
</evidence>
<keyword evidence="12" id="KW-1185">Reference proteome</keyword>